<evidence type="ECO:0000256" key="1">
    <source>
        <dbReference type="SAM" id="MobiDB-lite"/>
    </source>
</evidence>
<name>A0A443STJ2_9ACAR</name>
<dbReference type="Gene3D" id="2.60.40.1730">
    <property type="entry name" value="tricorn interacting facor f3 domain"/>
    <property type="match status" value="1"/>
</dbReference>
<dbReference type="Gene3D" id="1.10.390.10">
    <property type="entry name" value="Neutral Protease Domain 2"/>
    <property type="match status" value="1"/>
</dbReference>
<dbReference type="InterPro" id="IPR042097">
    <property type="entry name" value="Aminopeptidase_N-like_N_sf"/>
</dbReference>
<accession>A0A443STJ2</accession>
<evidence type="ECO:0000256" key="2">
    <source>
        <dbReference type="SAM" id="Phobius"/>
    </source>
</evidence>
<dbReference type="STRING" id="299467.A0A443STJ2"/>
<dbReference type="GO" id="GO:0070006">
    <property type="term" value="F:metalloaminopeptidase activity"/>
    <property type="evidence" value="ECO:0007669"/>
    <property type="project" value="TreeGrafter"/>
</dbReference>
<keyword evidence="2" id="KW-0812">Transmembrane</keyword>
<keyword evidence="4" id="KW-0645">Protease</keyword>
<dbReference type="PANTHER" id="PTHR11533">
    <property type="entry name" value="PROTEASE M1 ZINC METALLOPROTEASE"/>
    <property type="match status" value="1"/>
</dbReference>
<dbReference type="InterPro" id="IPR045357">
    <property type="entry name" value="Aminopeptidase_N-like_N"/>
</dbReference>
<dbReference type="GO" id="GO:0005615">
    <property type="term" value="C:extracellular space"/>
    <property type="evidence" value="ECO:0007669"/>
    <property type="project" value="TreeGrafter"/>
</dbReference>
<dbReference type="SUPFAM" id="SSF63737">
    <property type="entry name" value="Leukotriene A4 hydrolase N-terminal domain"/>
    <property type="match status" value="1"/>
</dbReference>
<dbReference type="GO" id="GO:0016020">
    <property type="term" value="C:membrane"/>
    <property type="evidence" value="ECO:0007669"/>
    <property type="project" value="TreeGrafter"/>
</dbReference>
<evidence type="ECO:0000313" key="5">
    <source>
        <dbReference type="Proteomes" id="UP000288716"/>
    </source>
</evidence>
<dbReference type="GO" id="GO:0042277">
    <property type="term" value="F:peptide binding"/>
    <property type="evidence" value="ECO:0007669"/>
    <property type="project" value="TreeGrafter"/>
</dbReference>
<dbReference type="OrthoDB" id="7669826at2759"/>
<dbReference type="EMBL" id="NCKV01000366">
    <property type="protein sequence ID" value="RWS30813.1"/>
    <property type="molecule type" value="Genomic_DNA"/>
</dbReference>
<protein>
    <submittedName>
        <fullName evidence="4">Glutamyl aminopeptidase-like protein</fullName>
    </submittedName>
</protein>
<dbReference type="InterPro" id="IPR050344">
    <property type="entry name" value="Peptidase_M1_aminopeptidases"/>
</dbReference>
<feature type="transmembrane region" description="Helical" evidence="2">
    <location>
        <begin position="12"/>
        <end position="34"/>
    </location>
</feature>
<feature type="region of interest" description="Disordered" evidence="1">
    <location>
        <begin position="60"/>
        <end position="89"/>
    </location>
</feature>
<feature type="domain" description="Aminopeptidase N-like N-terminal" evidence="3">
    <location>
        <begin position="107"/>
        <end position="285"/>
    </location>
</feature>
<evidence type="ECO:0000313" key="4">
    <source>
        <dbReference type="EMBL" id="RWS30813.1"/>
    </source>
</evidence>
<sequence length="408" mass="46642">MAKSYIDKPKYVLTITLFVLLLLIAILAVSLIIAKKESEDAENEEFERLIVTESSNASDAHKISEEGLKPNEANKSETANSSSDKKLMDPCSSEEAMYNYSLNDGVKPIRYDLLLSLNADSTHFTGKLSIFVQLERRTKLIALNVGNDMDVNKCRLLSNTSEEMKTLRRPIDRIRQFFIVETNECLSNGVYELYFEFEAKFANKNGVLKKKYFDSKRNETRHAIISNLQTASNAFPCFESFSNDLRAKFQIEIIHEKRFTAVSNSQLKEKEIYSKNLLISKFEETDEAILPSMVAVYVTELECQDLQENEVAIAVCCTSEHIQKSTFALDLSTHFLSYFEDYFGRKCAQRKLHIFGIPGLIDVSFSRGVIAVNEHRLIRDSSWTLIDDEMNTIELISESIFETVFHLI</sequence>
<dbReference type="AlphaFoldDB" id="A0A443STJ2"/>
<dbReference type="GO" id="GO:0008270">
    <property type="term" value="F:zinc ion binding"/>
    <property type="evidence" value="ECO:0007669"/>
    <property type="project" value="TreeGrafter"/>
</dbReference>
<keyword evidence="4" id="KW-0378">Hydrolase</keyword>
<dbReference type="VEuPathDB" id="VectorBase:LDEU001228"/>
<dbReference type="PANTHER" id="PTHR11533:SF299">
    <property type="entry name" value="AMINOPEPTIDASE"/>
    <property type="match status" value="1"/>
</dbReference>
<keyword evidence="4" id="KW-0031">Aminopeptidase</keyword>
<keyword evidence="5" id="KW-1185">Reference proteome</keyword>
<keyword evidence="2" id="KW-0472">Membrane</keyword>
<gene>
    <name evidence="4" type="ORF">B4U80_11988</name>
</gene>
<reference evidence="4 5" key="1">
    <citation type="journal article" date="2018" name="Gigascience">
        <title>Genomes of trombidid mites reveal novel predicted allergens and laterally-transferred genes associated with secondary metabolism.</title>
        <authorList>
            <person name="Dong X."/>
            <person name="Chaisiri K."/>
            <person name="Xia D."/>
            <person name="Armstrong S.D."/>
            <person name="Fang Y."/>
            <person name="Donnelly M.J."/>
            <person name="Kadowaki T."/>
            <person name="McGarry J.W."/>
            <person name="Darby A.C."/>
            <person name="Makepeace B.L."/>
        </authorList>
    </citation>
    <scope>NUCLEOTIDE SEQUENCE [LARGE SCALE GENOMIC DNA]</scope>
    <source>
        <strain evidence="4">UoL-UT</strain>
    </source>
</reference>
<evidence type="ECO:0000259" key="3">
    <source>
        <dbReference type="Pfam" id="PF17900"/>
    </source>
</evidence>
<dbReference type="GO" id="GO:0006508">
    <property type="term" value="P:proteolysis"/>
    <property type="evidence" value="ECO:0007669"/>
    <property type="project" value="TreeGrafter"/>
</dbReference>
<dbReference type="Proteomes" id="UP000288716">
    <property type="component" value="Unassembled WGS sequence"/>
</dbReference>
<keyword evidence="2" id="KW-1133">Transmembrane helix</keyword>
<dbReference type="GO" id="GO:0043171">
    <property type="term" value="P:peptide catabolic process"/>
    <property type="evidence" value="ECO:0007669"/>
    <property type="project" value="TreeGrafter"/>
</dbReference>
<proteinExistence type="predicted"/>
<comment type="caution">
    <text evidence="4">The sequence shown here is derived from an EMBL/GenBank/DDBJ whole genome shotgun (WGS) entry which is preliminary data.</text>
</comment>
<organism evidence="4 5">
    <name type="scientific">Leptotrombidium deliense</name>
    <dbReference type="NCBI Taxonomy" id="299467"/>
    <lineage>
        <taxon>Eukaryota</taxon>
        <taxon>Metazoa</taxon>
        <taxon>Ecdysozoa</taxon>
        <taxon>Arthropoda</taxon>
        <taxon>Chelicerata</taxon>
        <taxon>Arachnida</taxon>
        <taxon>Acari</taxon>
        <taxon>Acariformes</taxon>
        <taxon>Trombidiformes</taxon>
        <taxon>Prostigmata</taxon>
        <taxon>Anystina</taxon>
        <taxon>Parasitengona</taxon>
        <taxon>Trombiculoidea</taxon>
        <taxon>Trombiculidae</taxon>
        <taxon>Leptotrombidium</taxon>
    </lineage>
</organism>
<dbReference type="GO" id="GO:0005737">
    <property type="term" value="C:cytoplasm"/>
    <property type="evidence" value="ECO:0007669"/>
    <property type="project" value="TreeGrafter"/>
</dbReference>
<feature type="compositionally biased region" description="Basic and acidic residues" evidence="1">
    <location>
        <begin position="60"/>
        <end position="75"/>
    </location>
</feature>
<dbReference type="Pfam" id="PF17900">
    <property type="entry name" value="Peptidase_M1_N"/>
    <property type="match status" value="1"/>
</dbReference>
<dbReference type="InterPro" id="IPR027268">
    <property type="entry name" value="Peptidase_M4/M1_CTD_sf"/>
</dbReference>